<name>A0ABV0S5B8_9TELE</name>
<organism evidence="1 2">
    <name type="scientific">Xenoophorus captivus</name>
    <dbReference type="NCBI Taxonomy" id="1517983"/>
    <lineage>
        <taxon>Eukaryota</taxon>
        <taxon>Metazoa</taxon>
        <taxon>Chordata</taxon>
        <taxon>Craniata</taxon>
        <taxon>Vertebrata</taxon>
        <taxon>Euteleostomi</taxon>
        <taxon>Actinopterygii</taxon>
        <taxon>Neopterygii</taxon>
        <taxon>Teleostei</taxon>
        <taxon>Neoteleostei</taxon>
        <taxon>Acanthomorphata</taxon>
        <taxon>Ovalentaria</taxon>
        <taxon>Atherinomorphae</taxon>
        <taxon>Cyprinodontiformes</taxon>
        <taxon>Goodeidae</taxon>
        <taxon>Xenoophorus</taxon>
    </lineage>
</organism>
<protein>
    <submittedName>
        <fullName evidence="1">Uncharacterized protein</fullName>
    </submittedName>
</protein>
<proteinExistence type="predicted"/>
<dbReference type="EMBL" id="JAHRIN010068723">
    <property type="protein sequence ID" value="MEQ2215709.1"/>
    <property type="molecule type" value="Genomic_DNA"/>
</dbReference>
<accession>A0ABV0S5B8</accession>
<comment type="caution">
    <text evidence="1">The sequence shown here is derived from an EMBL/GenBank/DDBJ whole genome shotgun (WGS) entry which is preliminary data.</text>
</comment>
<sequence>MLITPRRTTLMAGGGASAAIALAISGSVETQLVPYRMKTSGVEPWRLKRASGKGTLVTRIQGPHIASSSFSGGWHTNDVVHYRHQLAWTVDQIDADPHSCPSHLFKSQTWQE</sequence>
<evidence type="ECO:0000313" key="1">
    <source>
        <dbReference type="EMBL" id="MEQ2215709.1"/>
    </source>
</evidence>
<evidence type="ECO:0000313" key="2">
    <source>
        <dbReference type="Proteomes" id="UP001434883"/>
    </source>
</evidence>
<reference evidence="1 2" key="1">
    <citation type="submission" date="2021-06" db="EMBL/GenBank/DDBJ databases">
        <authorList>
            <person name="Palmer J.M."/>
        </authorList>
    </citation>
    <scope>NUCLEOTIDE SEQUENCE [LARGE SCALE GENOMIC DNA]</scope>
    <source>
        <strain evidence="1 2">XC_2019</strain>
        <tissue evidence="1">Muscle</tissue>
    </source>
</reference>
<dbReference type="Proteomes" id="UP001434883">
    <property type="component" value="Unassembled WGS sequence"/>
</dbReference>
<keyword evidence="2" id="KW-1185">Reference proteome</keyword>
<gene>
    <name evidence="1" type="ORF">XENOCAPTIV_004712</name>
</gene>